<accession>A0ABY5DQ15</accession>
<gene>
    <name evidence="3" type="ORF">NBH00_19675</name>
</gene>
<dbReference type="PANTHER" id="PTHR31126">
    <property type="entry name" value="TYROSINE-PROTEIN PHOSPHATASE"/>
    <property type="match status" value="1"/>
</dbReference>
<dbReference type="Gene3D" id="3.90.190.10">
    <property type="entry name" value="Protein tyrosine phosphatase superfamily"/>
    <property type="match status" value="1"/>
</dbReference>
<dbReference type="InterPro" id="IPR016130">
    <property type="entry name" value="Tyr_Pase_AS"/>
</dbReference>
<dbReference type="EMBL" id="CP098502">
    <property type="protein sequence ID" value="UTI63550.1"/>
    <property type="molecule type" value="Genomic_DNA"/>
</dbReference>
<dbReference type="Pfam" id="PF13350">
    <property type="entry name" value="Y_phosphatase3"/>
    <property type="match status" value="1"/>
</dbReference>
<dbReference type="InterPro" id="IPR029021">
    <property type="entry name" value="Prot-tyrosine_phosphatase-like"/>
</dbReference>
<keyword evidence="4" id="KW-1185">Reference proteome</keyword>
<protein>
    <submittedName>
        <fullName evidence="3">Tyrosine-protein phosphatase</fullName>
    </submittedName>
</protein>
<feature type="domain" description="Tyrosine specific protein phosphatases" evidence="2">
    <location>
        <begin position="142"/>
        <end position="177"/>
    </location>
</feature>
<evidence type="ECO:0000256" key="1">
    <source>
        <dbReference type="ARBA" id="ARBA00009580"/>
    </source>
</evidence>
<dbReference type="InterPro" id="IPR000387">
    <property type="entry name" value="Tyr_Pase_dom"/>
</dbReference>
<evidence type="ECO:0000313" key="3">
    <source>
        <dbReference type="EMBL" id="UTI63550.1"/>
    </source>
</evidence>
<organism evidence="3 4">
    <name type="scientific">Paraconexibacter antarcticus</name>
    <dbReference type="NCBI Taxonomy" id="2949664"/>
    <lineage>
        <taxon>Bacteria</taxon>
        <taxon>Bacillati</taxon>
        <taxon>Actinomycetota</taxon>
        <taxon>Thermoleophilia</taxon>
        <taxon>Solirubrobacterales</taxon>
        <taxon>Paraconexibacteraceae</taxon>
        <taxon>Paraconexibacter</taxon>
    </lineage>
</organism>
<dbReference type="Proteomes" id="UP001056035">
    <property type="component" value="Chromosome"/>
</dbReference>
<comment type="similarity">
    <text evidence="1">Belongs to the protein-tyrosine phosphatase family.</text>
</comment>
<dbReference type="SUPFAM" id="SSF52799">
    <property type="entry name" value="(Phosphotyrosine protein) phosphatases II"/>
    <property type="match status" value="1"/>
</dbReference>
<name>A0ABY5DQ15_9ACTN</name>
<dbReference type="PROSITE" id="PS50056">
    <property type="entry name" value="TYR_PHOSPHATASE_2"/>
    <property type="match status" value="1"/>
</dbReference>
<evidence type="ECO:0000313" key="4">
    <source>
        <dbReference type="Proteomes" id="UP001056035"/>
    </source>
</evidence>
<dbReference type="RefSeq" id="WP_254570275.1">
    <property type="nucleotide sequence ID" value="NZ_CP098502.1"/>
</dbReference>
<sequence length="268" mass="28357">MADESTVTTTIELEGTVNARDLGGTPLQGGREVPRGVLLRSDNLQDLTPADIEVLIEEHGLRTVIDLRTEYERDAEGPGPLESDDRVRIEHHSLYPATGGGTDLDLDSGTVRPWGDSSAGGTYPDELPTVRAYLGYLARRPDSIVASLRAIARSDGATLVHCAAGKDRTGTVVALALAVAGASPDAIEADYIASTPNIEAIIARLVASPTYHDELSGHDPAHHAPTPGTMPRVLELLERDHGGVEVWLLAAGLTAEEIDALRARLTAA</sequence>
<proteinExistence type="inferred from homology"/>
<dbReference type="PANTHER" id="PTHR31126:SF1">
    <property type="entry name" value="TYROSINE SPECIFIC PROTEIN PHOSPHATASES DOMAIN-CONTAINING PROTEIN"/>
    <property type="match status" value="1"/>
</dbReference>
<reference evidence="3 4" key="1">
    <citation type="submission" date="2022-06" db="EMBL/GenBank/DDBJ databases">
        <title>Paraconexibacter antarcticus.</title>
        <authorList>
            <person name="Kim C.S."/>
        </authorList>
    </citation>
    <scope>NUCLEOTIDE SEQUENCE [LARGE SCALE GENOMIC DNA]</scope>
    <source>
        <strain evidence="3 4">02-257</strain>
    </source>
</reference>
<dbReference type="PROSITE" id="PS00383">
    <property type="entry name" value="TYR_PHOSPHATASE_1"/>
    <property type="match status" value="1"/>
</dbReference>
<evidence type="ECO:0000259" key="2">
    <source>
        <dbReference type="PROSITE" id="PS50056"/>
    </source>
</evidence>
<dbReference type="InterPro" id="IPR026893">
    <property type="entry name" value="Tyr/Ser_Pase_IphP-type"/>
</dbReference>